<evidence type="ECO:0000313" key="1">
    <source>
        <dbReference type="EMBL" id="KAF7769716.1"/>
    </source>
</evidence>
<dbReference type="RefSeq" id="WP_010363858.1">
    <property type="nucleotide sequence ID" value="NZ_AHBZ03000021.1"/>
</dbReference>
<dbReference type="GO" id="GO:0006355">
    <property type="term" value="P:regulation of DNA-templated transcription"/>
    <property type="evidence" value="ECO:0007669"/>
    <property type="project" value="TreeGrafter"/>
</dbReference>
<dbReference type="Gene3D" id="3.40.50.880">
    <property type="match status" value="1"/>
</dbReference>
<accession>A0AAD4AHF2</accession>
<comment type="caution">
    <text evidence="1">The sequence shown here is derived from an EMBL/GenBank/DDBJ whole genome shotgun (WGS) entry which is preliminary data.</text>
</comment>
<dbReference type="EMBL" id="AHBZ03000021">
    <property type="protein sequence ID" value="KAF7769716.1"/>
    <property type="molecule type" value="Genomic_DNA"/>
</dbReference>
<dbReference type="AlphaFoldDB" id="A0AAD4AHF2"/>
<reference evidence="1" key="1">
    <citation type="journal article" date="2012" name="J. Bacteriol.">
        <title>Genome sequences of type strains of seven species of the marine bacterium Pseudoalteromonas.</title>
        <authorList>
            <person name="Xie B.B."/>
            <person name="Shu Y.L."/>
            <person name="Qin Q.L."/>
            <person name="Rong J.C."/>
            <person name="Zhang X.Y."/>
            <person name="Chen X.L."/>
            <person name="Shi M."/>
            <person name="He H.L."/>
            <person name="Zhou B.C."/>
            <person name="Zhang Y.Z."/>
        </authorList>
    </citation>
    <scope>NUCLEOTIDE SEQUENCE</scope>
    <source>
        <strain evidence="1">DSM 8771</strain>
    </source>
</reference>
<evidence type="ECO:0008006" key="3">
    <source>
        <dbReference type="Google" id="ProtNLM"/>
    </source>
</evidence>
<dbReference type="InterPro" id="IPR052158">
    <property type="entry name" value="INH-QAR"/>
</dbReference>
<dbReference type="Proteomes" id="UP000016487">
    <property type="component" value="Unassembled WGS sequence"/>
</dbReference>
<dbReference type="PANTHER" id="PTHR43130">
    <property type="entry name" value="ARAC-FAMILY TRANSCRIPTIONAL REGULATOR"/>
    <property type="match status" value="1"/>
</dbReference>
<proteinExistence type="predicted"/>
<sequence length="241" mass="27463">MNVLLICPDNVLASGLTGIIDVLNIANLLNKKKLFEWQITSLSGRTLYSSQNTFVQTDVALHDVHGCDVMIWVGSQFEGREKLWQHCHQVIPHKKHIQRLIAQSNYVLACCTGVSYLAVSGVLTDHRLTSCWWLKTFYNQYFPDLRVSQEAVYIQDGKFITAGAVQCYFPMMLHFIRQIAGQPLCDQLTAWLTMPTSYTSQSPFMVCNAFEQHSDLKLLELQYYIKDALNESLTGPCFLNN</sequence>
<name>A0AAD4AHF2_9GAMM</name>
<protein>
    <recommendedName>
        <fullName evidence="3">AraC family transcriptional regulator</fullName>
    </recommendedName>
</protein>
<dbReference type="InterPro" id="IPR029062">
    <property type="entry name" value="Class_I_gatase-like"/>
</dbReference>
<dbReference type="PANTHER" id="PTHR43130:SF11">
    <property type="entry name" value="TRANSCRIPTIONAL REGULATORY PROTEIN"/>
    <property type="match status" value="1"/>
</dbReference>
<reference evidence="1" key="2">
    <citation type="submission" date="2015-03" db="EMBL/GenBank/DDBJ databases">
        <title>Genome sequence of Pseudoalteromonas citrea.</title>
        <authorList>
            <person name="Xie B.-B."/>
            <person name="Rong J.-C."/>
            <person name="Qin Q.-L."/>
            <person name="Zhang Y.-Z."/>
        </authorList>
    </citation>
    <scope>NUCLEOTIDE SEQUENCE</scope>
    <source>
        <strain evidence="1">DSM 8771</strain>
    </source>
</reference>
<evidence type="ECO:0000313" key="2">
    <source>
        <dbReference type="Proteomes" id="UP000016487"/>
    </source>
</evidence>
<dbReference type="SUPFAM" id="SSF52317">
    <property type="entry name" value="Class I glutamine amidotransferase-like"/>
    <property type="match status" value="1"/>
</dbReference>
<organism evidence="1 2">
    <name type="scientific">Pseudoalteromonas citrea</name>
    <dbReference type="NCBI Taxonomy" id="43655"/>
    <lineage>
        <taxon>Bacteria</taxon>
        <taxon>Pseudomonadati</taxon>
        <taxon>Pseudomonadota</taxon>
        <taxon>Gammaproteobacteria</taxon>
        <taxon>Alteromonadales</taxon>
        <taxon>Pseudoalteromonadaceae</taxon>
        <taxon>Pseudoalteromonas</taxon>
    </lineage>
</organism>
<gene>
    <name evidence="1" type="ORF">PCIT_a2607</name>
</gene>